<evidence type="ECO:0000256" key="1">
    <source>
        <dbReference type="ARBA" id="ARBA00005466"/>
    </source>
</evidence>
<accession>A0A409W507</accession>
<dbReference type="InterPro" id="IPR016166">
    <property type="entry name" value="FAD-bd_PCMH"/>
</dbReference>
<keyword evidence="2" id="KW-0560">Oxidoreductase</keyword>
<evidence type="ECO:0000259" key="4">
    <source>
        <dbReference type="PROSITE" id="PS51387"/>
    </source>
</evidence>
<dbReference type="SUPFAM" id="SSF56176">
    <property type="entry name" value="FAD-binding/transporter-associated domain-like"/>
    <property type="match status" value="1"/>
</dbReference>
<evidence type="ECO:0000313" key="5">
    <source>
        <dbReference type="EMBL" id="PPQ73619.1"/>
    </source>
</evidence>
<dbReference type="Pfam" id="PF01565">
    <property type="entry name" value="FAD_binding_4"/>
    <property type="match status" value="1"/>
</dbReference>
<evidence type="ECO:0000256" key="3">
    <source>
        <dbReference type="SAM" id="SignalP"/>
    </source>
</evidence>
<dbReference type="InterPro" id="IPR050432">
    <property type="entry name" value="FAD-linked_Oxidoreductases_BP"/>
</dbReference>
<protein>
    <recommendedName>
        <fullName evidence="4">FAD-binding PCMH-type domain-containing protein</fullName>
    </recommendedName>
</protein>
<dbReference type="InterPro" id="IPR036318">
    <property type="entry name" value="FAD-bd_PCMH-like_sf"/>
</dbReference>
<gene>
    <name evidence="5" type="ORF">CVT26_010527</name>
</gene>
<dbReference type="Pfam" id="PF08031">
    <property type="entry name" value="BBE"/>
    <property type="match status" value="1"/>
</dbReference>
<name>A0A409W507_9AGAR</name>
<dbReference type="InParanoid" id="A0A409W507"/>
<comment type="similarity">
    <text evidence="1">Belongs to the oxygen-dependent FAD-linked oxidoreductase family.</text>
</comment>
<evidence type="ECO:0000313" key="6">
    <source>
        <dbReference type="Proteomes" id="UP000284706"/>
    </source>
</evidence>
<evidence type="ECO:0000256" key="2">
    <source>
        <dbReference type="ARBA" id="ARBA00023002"/>
    </source>
</evidence>
<dbReference type="GO" id="GO:0016491">
    <property type="term" value="F:oxidoreductase activity"/>
    <property type="evidence" value="ECO:0007669"/>
    <property type="project" value="UniProtKB-KW"/>
</dbReference>
<dbReference type="EMBL" id="NHYE01005394">
    <property type="protein sequence ID" value="PPQ73619.1"/>
    <property type="molecule type" value="Genomic_DNA"/>
</dbReference>
<reference evidence="5 6" key="1">
    <citation type="journal article" date="2018" name="Evol. Lett.">
        <title>Horizontal gene cluster transfer increased hallucinogenic mushroom diversity.</title>
        <authorList>
            <person name="Reynolds H.T."/>
            <person name="Vijayakumar V."/>
            <person name="Gluck-Thaler E."/>
            <person name="Korotkin H.B."/>
            <person name="Matheny P.B."/>
            <person name="Slot J.C."/>
        </authorList>
    </citation>
    <scope>NUCLEOTIDE SEQUENCE [LARGE SCALE GENOMIC DNA]</scope>
    <source>
        <strain evidence="5 6">SRW20</strain>
    </source>
</reference>
<dbReference type="STRING" id="231916.A0A409W507"/>
<sequence>MQSVSLSSLLPLLLLTLPVSSVSSSPDWLSLNQTVGGRLHVGVPFSQPCFSYKTGGVQNIPNSEECSEIQAHNEDHPFRSEQFGAYGITQWETCQTTGDECLLDWVDPLNPKAFSSPAQCRQGSVPDYYIDVEGPSDVVEAFTFSEVNEVPLVIKNSGHDYIGRSAGPGSLALWMRNLDKLVLDQAFIPAGCPDSSAPATAITIGAGQKFRAIYDFAAANNVTVVGGADTTVGMSGGWTMGGGHSALSPALGLGVDRVLEFKIVTPDGKYRIANRCQNQDLFFALRGGGGGTFGVVFQSTHLTSPQRPVQALLGLYNATQENSAKLIKALAKTAVQMASDGWGGYITPSLSSAVWVNPLLDREDAENSGSGTVAAFESVGGTTVFFTMDTFKEFFDTFIAPNLDQVGRPQVMASRLIPADKFSDDTLIDALTAKLLESDFGQILAVTPFAFKDYEPEGTSIHPGWRNAVWHTLMSYSWNFNSTLAERIDTYKRLQKEWAVVRERTPGAAVYFNEADVYEPNYIEAFWGSSNYEKLLAIKEKYDPNHILDCWYCVGWKGARDSRYKCYPNITSEQQSTDSGHIVDEL</sequence>
<keyword evidence="3" id="KW-0732">Signal</keyword>
<feature type="signal peptide" evidence="3">
    <location>
        <begin position="1"/>
        <end position="24"/>
    </location>
</feature>
<dbReference type="PROSITE" id="PS51387">
    <property type="entry name" value="FAD_PCMH"/>
    <property type="match status" value="1"/>
</dbReference>
<dbReference type="InterPro" id="IPR012951">
    <property type="entry name" value="BBE"/>
</dbReference>
<dbReference type="Proteomes" id="UP000284706">
    <property type="component" value="Unassembled WGS sequence"/>
</dbReference>
<comment type="caution">
    <text evidence="5">The sequence shown here is derived from an EMBL/GenBank/DDBJ whole genome shotgun (WGS) entry which is preliminary data.</text>
</comment>
<dbReference type="InterPro" id="IPR006094">
    <property type="entry name" value="Oxid_FAD_bind_N"/>
</dbReference>
<proteinExistence type="inferred from homology"/>
<dbReference type="GO" id="GO:0071949">
    <property type="term" value="F:FAD binding"/>
    <property type="evidence" value="ECO:0007669"/>
    <property type="project" value="InterPro"/>
</dbReference>
<feature type="chain" id="PRO_5019488496" description="FAD-binding PCMH-type domain-containing protein" evidence="3">
    <location>
        <begin position="25"/>
        <end position="586"/>
    </location>
</feature>
<dbReference type="OrthoDB" id="9983560at2759"/>
<organism evidence="5 6">
    <name type="scientific">Gymnopilus dilepis</name>
    <dbReference type="NCBI Taxonomy" id="231916"/>
    <lineage>
        <taxon>Eukaryota</taxon>
        <taxon>Fungi</taxon>
        <taxon>Dikarya</taxon>
        <taxon>Basidiomycota</taxon>
        <taxon>Agaricomycotina</taxon>
        <taxon>Agaricomycetes</taxon>
        <taxon>Agaricomycetidae</taxon>
        <taxon>Agaricales</taxon>
        <taxon>Agaricineae</taxon>
        <taxon>Hymenogastraceae</taxon>
        <taxon>Gymnopilus</taxon>
    </lineage>
</organism>
<dbReference type="InterPro" id="IPR016169">
    <property type="entry name" value="FAD-bd_PCMH_sub2"/>
</dbReference>
<dbReference type="PANTHER" id="PTHR13878:SF91">
    <property type="entry name" value="FAD BINDING DOMAIN PROTEIN (AFU_ORTHOLOGUE AFUA_6G12070)-RELATED"/>
    <property type="match status" value="1"/>
</dbReference>
<feature type="domain" description="FAD-binding PCMH-type" evidence="4">
    <location>
        <begin position="122"/>
        <end position="306"/>
    </location>
</feature>
<dbReference type="PANTHER" id="PTHR13878">
    <property type="entry name" value="GULONOLACTONE OXIDASE"/>
    <property type="match status" value="1"/>
</dbReference>
<dbReference type="Gene3D" id="3.30.465.10">
    <property type="match status" value="1"/>
</dbReference>
<dbReference type="AlphaFoldDB" id="A0A409W507"/>
<keyword evidence="6" id="KW-1185">Reference proteome</keyword>